<feature type="transmembrane region" description="Helical" evidence="8">
    <location>
        <begin position="115"/>
        <end position="135"/>
    </location>
</feature>
<evidence type="ECO:0000256" key="7">
    <source>
        <dbReference type="ARBA" id="ARBA00023136"/>
    </source>
</evidence>
<evidence type="ECO:0000256" key="3">
    <source>
        <dbReference type="ARBA" id="ARBA00022676"/>
    </source>
</evidence>
<evidence type="ECO:0000256" key="5">
    <source>
        <dbReference type="ARBA" id="ARBA00022692"/>
    </source>
</evidence>
<feature type="transmembrane region" description="Helical" evidence="8">
    <location>
        <begin position="381"/>
        <end position="398"/>
    </location>
</feature>
<dbReference type="AlphaFoldDB" id="A0A399SYB2"/>
<proteinExistence type="predicted"/>
<feature type="transmembrane region" description="Helical" evidence="8">
    <location>
        <begin position="350"/>
        <end position="369"/>
    </location>
</feature>
<feature type="transmembrane region" description="Helical" evidence="8">
    <location>
        <begin position="321"/>
        <end position="338"/>
    </location>
</feature>
<keyword evidence="11" id="KW-1185">Reference proteome</keyword>
<feature type="transmembrane region" description="Helical" evidence="8">
    <location>
        <begin position="296"/>
        <end position="315"/>
    </location>
</feature>
<organism evidence="10 11">
    <name type="scientific">Maribellus luteus</name>
    <dbReference type="NCBI Taxonomy" id="2305463"/>
    <lineage>
        <taxon>Bacteria</taxon>
        <taxon>Pseudomonadati</taxon>
        <taxon>Bacteroidota</taxon>
        <taxon>Bacteroidia</taxon>
        <taxon>Marinilabiliales</taxon>
        <taxon>Prolixibacteraceae</taxon>
        <taxon>Maribellus</taxon>
    </lineage>
</organism>
<evidence type="ECO:0000256" key="4">
    <source>
        <dbReference type="ARBA" id="ARBA00022679"/>
    </source>
</evidence>
<keyword evidence="2" id="KW-1003">Cell membrane</keyword>
<dbReference type="GO" id="GO:0005886">
    <property type="term" value="C:plasma membrane"/>
    <property type="evidence" value="ECO:0007669"/>
    <property type="project" value="UniProtKB-SubCell"/>
</dbReference>
<dbReference type="InterPro" id="IPR038731">
    <property type="entry name" value="RgtA/B/C-like"/>
</dbReference>
<dbReference type="GO" id="GO:0009103">
    <property type="term" value="P:lipopolysaccharide biosynthetic process"/>
    <property type="evidence" value="ECO:0007669"/>
    <property type="project" value="UniProtKB-ARBA"/>
</dbReference>
<feature type="transmembrane region" description="Helical" evidence="8">
    <location>
        <begin position="92"/>
        <end position="109"/>
    </location>
</feature>
<evidence type="ECO:0000313" key="11">
    <source>
        <dbReference type="Proteomes" id="UP000265926"/>
    </source>
</evidence>
<keyword evidence="7 8" id="KW-0472">Membrane</keyword>
<keyword evidence="5 8" id="KW-0812">Transmembrane</keyword>
<keyword evidence="4 10" id="KW-0808">Transferase</keyword>
<evidence type="ECO:0000256" key="8">
    <source>
        <dbReference type="SAM" id="Phobius"/>
    </source>
</evidence>
<protein>
    <submittedName>
        <fullName evidence="10">Glycosyltransferase family 39 protein</fullName>
    </submittedName>
</protein>
<comment type="subcellular location">
    <subcellularLocation>
        <location evidence="1">Cell membrane</location>
        <topology evidence="1">Multi-pass membrane protein</topology>
    </subcellularLocation>
</comment>
<keyword evidence="3" id="KW-0328">Glycosyltransferase</keyword>
<dbReference type="Pfam" id="PF13231">
    <property type="entry name" value="PMT_2"/>
    <property type="match status" value="1"/>
</dbReference>
<dbReference type="Proteomes" id="UP000265926">
    <property type="component" value="Unassembled WGS sequence"/>
</dbReference>
<evidence type="ECO:0000313" key="10">
    <source>
        <dbReference type="EMBL" id="RIJ47669.1"/>
    </source>
</evidence>
<feature type="transmembrane region" description="Helical" evidence="8">
    <location>
        <begin position="211"/>
        <end position="230"/>
    </location>
</feature>
<evidence type="ECO:0000259" key="9">
    <source>
        <dbReference type="Pfam" id="PF13231"/>
    </source>
</evidence>
<sequence>MKTLQKLVEHTLFPLYLFVFALGLFSFGSWDTSIFILDEAKNAGCAREMLENNSWLVPSFNSVLRTDKPPLHYFFMMLSYSVFGVNPFAARLFSAVFGALTILVSFQYIRRFCDLPTAFWTAFVLLSSIHLAIQFHLAVPDPYLVFFFTWSLLAFFSAFKTGRNRELVFMYVAMACGILSKGPVAILLPGLIFLLFLIFSRNFTWKAIRSLRPLWGLAIVLGITFPWFFLNGLQTDWEWTRGFFLKHNLHRFSYTMEGHDGFFLVPLLYVFLGLLPFAVFLPQAIVYAFKKRENDFVLFALIAAISIVAFFSVSQTKLPNYTVPAYPFGAFFIALFITQKLREFKSLRTSYVVLLFFGILLPIGGFISIKFDSSLAPVKESYAWLLAFPILLVLAWFFRKQVQKMLLITGFSGIVTALIFVGVLAPKLSHQNPVLQSLDLLKDREVAYFEKFNPAYPFYLEKTIHPLEKEEIGAFFQEYPDGILISTRKRIQQANLGPEYEIIYEGKDLFESPTTVLIALKKLAD</sequence>
<accession>A0A399SYB2</accession>
<dbReference type="GO" id="GO:0016763">
    <property type="term" value="F:pentosyltransferase activity"/>
    <property type="evidence" value="ECO:0007669"/>
    <property type="project" value="TreeGrafter"/>
</dbReference>
<evidence type="ECO:0000256" key="2">
    <source>
        <dbReference type="ARBA" id="ARBA00022475"/>
    </source>
</evidence>
<dbReference type="GO" id="GO:0010041">
    <property type="term" value="P:response to iron(III) ion"/>
    <property type="evidence" value="ECO:0007669"/>
    <property type="project" value="TreeGrafter"/>
</dbReference>
<feature type="transmembrane region" description="Helical" evidence="8">
    <location>
        <begin position="171"/>
        <end position="199"/>
    </location>
</feature>
<dbReference type="InterPro" id="IPR050297">
    <property type="entry name" value="LipidA_mod_glycosyltrf_83"/>
</dbReference>
<name>A0A399SYB2_9BACT</name>
<dbReference type="RefSeq" id="WP_119438555.1">
    <property type="nucleotide sequence ID" value="NZ_QWGR01000007.1"/>
</dbReference>
<feature type="transmembrane region" description="Helical" evidence="8">
    <location>
        <begin position="262"/>
        <end position="289"/>
    </location>
</feature>
<keyword evidence="6 8" id="KW-1133">Transmembrane helix</keyword>
<evidence type="ECO:0000256" key="6">
    <source>
        <dbReference type="ARBA" id="ARBA00022989"/>
    </source>
</evidence>
<gene>
    <name evidence="10" type="ORF">D1614_13905</name>
</gene>
<comment type="caution">
    <text evidence="10">The sequence shown here is derived from an EMBL/GenBank/DDBJ whole genome shotgun (WGS) entry which is preliminary data.</text>
</comment>
<evidence type="ECO:0000256" key="1">
    <source>
        <dbReference type="ARBA" id="ARBA00004651"/>
    </source>
</evidence>
<reference evidence="10 11" key="1">
    <citation type="submission" date="2018-08" db="EMBL/GenBank/DDBJ databases">
        <title>Pallidiluteibacterium maritimus gen. nov., sp. nov., isolated from coastal sediment.</title>
        <authorList>
            <person name="Zhou L.Y."/>
        </authorList>
    </citation>
    <scope>NUCLEOTIDE SEQUENCE [LARGE SCALE GENOMIC DNA]</scope>
    <source>
        <strain evidence="10 11">XSD2</strain>
    </source>
</reference>
<dbReference type="OrthoDB" id="8353433at2"/>
<feature type="transmembrane region" description="Helical" evidence="8">
    <location>
        <begin position="12"/>
        <end position="30"/>
    </location>
</feature>
<dbReference type="PANTHER" id="PTHR33908">
    <property type="entry name" value="MANNOSYLTRANSFERASE YKCB-RELATED"/>
    <property type="match status" value="1"/>
</dbReference>
<feature type="domain" description="Glycosyltransferase RgtA/B/C/D-like" evidence="9">
    <location>
        <begin position="67"/>
        <end position="227"/>
    </location>
</feature>
<dbReference type="PANTHER" id="PTHR33908:SF3">
    <property type="entry name" value="UNDECAPRENYL PHOSPHATE-ALPHA-4-AMINO-4-DEOXY-L-ARABINOSE ARABINOSYL TRANSFERASE"/>
    <property type="match status" value="1"/>
</dbReference>
<dbReference type="EMBL" id="QWGR01000007">
    <property type="protein sequence ID" value="RIJ47669.1"/>
    <property type="molecule type" value="Genomic_DNA"/>
</dbReference>
<feature type="transmembrane region" description="Helical" evidence="8">
    <location>
        <begin position="405"/>
        <end position="425"/>
    </location>
</feature>